<evidence type="ECO:0000313" key="2">
    <source>
        <dbReference type="Proteomes" id="UP000475862"/>
    </source>
</evidence>
<name>A0A6G0U0Z9_APHGL</name>
<organism evidence="1 2">
    <name type="scientific">Aphis glycines</name>
    <name type="common">Soybean aphid</name>
    <dbReference type="NCBI Taxonomy" id="307491"/>
    <lineage>
        <taxon>Eukaryota</taxon>
        <taxon>Metazoa</taxon>
        <taxon>Ecdysozoa</taxon>
        <taxon>Arthropoda</taxon>
        <taxon>Hexapoda</taxon>
        <taxon>Insecta</taxon>
        <taxon>Pterygota</taxon>
        <taxon>Neoptera</taxon>
        <taxon>Paraneoptera</taxon>
        <taxon>Hemiptera</taxon>
        <taxon>Sternorrhyncha</taxon>
        <taxon>Aphidomorpha</taxon>
        <taxon>Aphidoidea</taxon>
        <taxon>Aphididae</taxon>
        <taxon>Aphidini</taxon>
        <taxon>Aphis</taxon>
        <taxon>Aphis</taxon>
    </lineage>
</organism>
<evidence type="ECO:0000313" key="1">
    <source>
        <dbReference type="EMBL" id="KAE9542299.1"/>
    </source>
</evidence>
<accession>A0A6G0U0Z9</accession>
<keyword evidence="2" id="KW-1185">Reference proteome</keyword>
<reference evidence="1 2" key="1">
    <citation type="submission" date="2019-08" db="EMBL/GenBank/DDBJ databases">
        <title>The genome of the soybean aphid Biotype 1, its phylome, world population structure and adaptation to the North American continent.</title>
        <authorList>
            <person name="Giordano R."/>
            <person name="Donthu R.K."/>
            <person name="Hernandez A.G."/>
            <person name="Wright C.L."/>
            <person name="Zimin A.V."/>
        </authorList>
    </citation>
    <scope>NUCLEOTIDE SEQUENCE [LARGE SCALE GENOMIC DNA]</scope>
    <source>
        <tissue evidence="1">Whole aphids</tissue>
    </source>
</reference>
<dbReference type="EMBL" id="VYZN01000011">
    <property type="protein sequence ID" value="KAE9542299.1"/>
    <property type="molecule type" value="Genomic_DNA"/>
</dbReference>
<dbReference type="AlphaFoldDB" id="A0A6G0U0Z9"/>
<protein>
    <submittedName>
        <fullName evidence="1">Uncharacterized protein</fullName>
    </submittedName>
</protein>
<dbReference type="Proteomes" id="UP000475862">
    <property type="component" value="Unassembled WGS sequence"/>
</dbReference>
<sequence length="213" mass="25466">MDIVKWRISEHIVILWYTQRPDKYQHHLQRVSDLYVRLYFSIQKISHVSKIKRNCWAIPGRFQQQKINFYLTISLETTEEIVYNDIQGTKENRNFVLNFQQNILKIESCKENANLITGEIFKLHKYKHLGWTWASYYNLILHDNVVSYGVIYCDYMMFSKISLINDNVKIYSSLRSESKSEYRSAINEMLGKLKGHKPPMNAESIIEYYFNLT</sequence>
<comment type="caution">
    <text evidence="1">The sequence shown here is derived from an EMBL/GenBank/DDBJ whole genome shotgun (WGS) entry which is preliminary data.</text>
</comment>
<proteinExistence type="predicted"/>
<gene>
    <name evidence="1" type="ORF">AGLY_003426</name>
</gene>